<dbReference type="AlphaFoldDB" id="M7SY50"/>
<name>M7SY50_EUTLA</name>
<feature type="chain" id="PRO_5004085385" description="Infection structure specific protein" evidence="2">
    <location>
        <begin position="26"/>
        <end position="230"/>
    </location>
</feature>
<keyword evidence="4" id="KW-1185">Reference proteome</keyword>
<keyword evidence="2" id="KW-0732">Signal</keyword>
<protein>
    <recommendedName>
        <fullName evidence="5">Infection structure specific protein</fullName>
    </recommendedName>
</protein>
<organism evidence="3 4">
    <name type="scientific">Eutypa lata (strain UCR-EL1)</name>
    <name type="common">Grapevine dieback disease fungus</name>
    <name type="synonym">Eutypa armeniacae</name>
    <dbReference type="NCBI Taxonomy" id="1287681"/>
    <lineage>
        <taxon>Eukaryota</taxon>
        <taxon>Fungi</taxon>
        <taxon>Dikarya</taxon>
        <taxon>Ascomycota</taxon>
        <taxon>Pezizomycotina</taxon>
        <taxon>Sordariomycetes</taxon>
        <taxon>Xylariomycetidae</taxon>
        <taxon>Xylariales</taxon>
        <taxon>Diatrypaceae</taxon>
        <taxon>Eutypa</taxon>
    </lineage>
</organism>
<feature type="region of interest" description="Disordered" evidence="1">
    <location>
        <begin position="27"/>
        <end position="47"/>
    </location>
</feature>
<evidence type="ECO:0000313" key="4">
    <source>
        <dbReference type="Proteomes" id="UP000012174"/>
    </source>
</evidence>
<gene>
    <name evidence="3" type="ORF">UCREL1_10528</name>
</gene>
<dbReference type="OrthoDB" id="4775224at2759"/>
<proteinExistence type="predicted"/>
<evidence type="ECO:0000256" key="2">
    <source>
        <dbReference type="SAM" id="SignalP"/>
    </source>
</evidence>
<dbReference type="EMBL" id="KB707421">
    <property type="protein sequence ID" value="EMR62501.1"/>
    <property type="molecule type" value="Genomic_DNA"/>
</dbReference>
<sequence>MRSITRTVLLVLGSTASLSLRGAAAQEPATPASTASSPAPQETSSASSGNLLTNIYKLAKGLGLTRCVPYALPLVTTLPRLPAGLVNNDLIGQALSQTTLSLSDVCDFSVTGSVGDIYTNFLPAWYSWHNAHLATISDILKKCPSATALVSTIEAYESCSQVEAVIATATVTGSEATATETEASTAAASSDGTGTATPETTTSASDAASLKDTCLVIAPAAAVGLLVAAL</sequence>
<feature type="region of interest" description="Disordered" evidence="1">
    <location>
        <begin position="177"/>
        <end position="204"/>
    </location>
</feature>
<evidence type="ECO:0000313" key="3">
    <source>
        <dbReference type="EMBL" id="EMR62501.1"/>
    </source>
</evidence>
<reference evidence="4" key="1">
    <citation type="journal article" date="2013" name="Genome Announc.">
        <title>Draft genome sequence of the grapevine dieback fungus Eutypa lata UCR-EL1.</title>
        <authorList>
            <person name="Blanco-Ulate B."/>
            <person name="Rolshausen P.E."/>
            <person name="Cantu D."/>
        </authorList>
    </citation>
    <scope>NUCLEOTIDE SEQUENCE [LARGE SCALE GENOMIC DNA]</scope>
    <source>
        <strain evidence="4">UCR-EL1</strain>
    </source>
</reference>
<dbReference type="HOGENOM" id="CLU_1204765_0_0_1"/>
<accession>M7SY50</accession>
<evidence type="ECO:0008006" key="5">
    <source>
        <dbReference type="Google" id="ProtNLM"/>
    </source>
</evidence>
<dbReference type="Proteomes" id="UP000012174">
    <property type="component" value="Unassembled WGS sequence"/>
</dbReference>
<evidence type="ECO:0000256" key="1">
    <source>
        <dbReference type="SAM" id="MobiDB-lite"/>
    </source>
</evidence>
<feature type="signal peptide" evidence="2">
    <location>
        <begin position="1"/>
        <end position="25"/>
    </location>
</feature>
<dbReference type="OMA" id="LATKCER"/>
<dbReference type="KEGG" id="ela:UCREL1_10528"/>